<sequence length="277" mass="32527">DNRIKKIISVQECTNPLYLRAILDEVRVFGVHEQLESKIQHYLNAQTIPELFELILERYEQDYEINRPGLVHDIMTLLWASRTGLSESDLANILGDTFTPMPKGIMSPLLLATEQNLINRSGLLMFSHDFIRKAVEQRYLKNQSQKENIHMILAKFFFHYPLNERKILELPWQIYNSDEKDQLKNVIETPEFLIKAVHLGKLSDLRLYWYHLKSKYDILQTYLSKATIICESTKDKNTYLGYLSAVSIIFNYMGRYNDSENFIGERLKFEINANTPI</sequence>
<dbReference type="GO" id="GO:0080008">
    <property type="term" value="C:Cul4-RING E3 ubiquitin ligase complex"/>
    <property type="evidence" value="ECO:0007669"/>
    <property type="project" value="TreeGrafter"/>
</dbReference>
<dbReference type="PANTHER" id="PTHR19860:SF40">
    <property type="entry name" value="WD40 REPEAT-CONTAINING PROTEIN"/>
    <property type="match status" value="1"/>
</dbReference>
<feature type="non-terminal residue" evidence="2">
    <location>
        <position position="277"/>
    </location>
</feature>
<keyword evidence="1" id="KW-0677">Repeat</keyword>
<reference evidence="3" key="1">
    <citation type="submission" date="2012-11" db="EMBL/GenBank/DDBJ databases">
        <authorList>
            <person name="Lucero-Rivera Y.E."/>
            <person name="Tovar-Ramirez D."/>
        </authorList>
    </citation>
    <scope>NUCLEOTIDE SEQUENCE [LARGE SCALE GENOMIC DNA]</scope>
    <source>
        <strain evidence="3">Araruama</strain>
    </source>
</reference>
<dbReference type="InterPro" id="IPR051191">
    <property type="entry name" value="DCAF12"/>
</dbReference>
<dbReference type="Proteomes" id="UP000189670">
    <property type="component" value="Unassembled WGS sequence"/>
</dbReference>
<proteinExistence type="predicted"/>
<organism evidence="2 3">
    <name type="scientific">Candidatus Magnetoglobus multicellularis str. Araruama</name>
    <dbReference type="NCBI Taxonomy" id="890399"/>
    <lineage>
        <taxon>Bacteria</taxon>
        <taxon>Pseudomonadati</taxon>
        <taxon>Thermodesulfobacteriota</taxon>
        <taxon>Desulfobacteria</taxon>
        <taxon>Desulfobacterales</taxon>
        <taxon>Desulfobacteraceae</taxon>
        <taxon>Candidatus Magnetoglobus</taxon>
    </lineage>
</organism>
<gene>
    <name evidence="2" type="ORF">OMM_14647</name>
</gene>
<dbReference type="AlphaFoldDB" id="A0A1V1NRK3"/>
<comment type="caution">
    <text evidence="2">The sequence shown here is derived from an EMBL/GenBank/DDBJ whole genome shotgun (WGS) entry which is preliminary data.</text>
</comment>
<feature type="non-terminal residue" evidence="2">
    <location>
        <position position="1"/>
    </location>
</feature>
<evidence type="ECO:0000313" key="3">
    <source>
        <dbReference type="Proteomes" id="UP000189670"/>
    </source>
</evidence>
<evidence type="ECO:0000313" key="2">
    <source>
        <dbReference type="EMBL" id="ETR65201.1"/>
    </source>
</evidence>
<name>A0A1V1NRK3_9BACT</name>
<dbReference type="PANTHER" id="PTHR19860">
    <property type="entry name" value="DDB1- AND CUL4-ASSOCIATED FACTOR 12-RELATED"/>
    <property type="match status" value="1"/>
</dbReference>
<protein>
    <submittedName>
        <fullName evidence="2">TPR repeat-containing protein</fullName>
    </submittedName>
</protein>
<evidence type="ECO:0000256" key="1">
    <source>
        <dbReference type="ARBA" id="ARBA00022737"/>
    </source>
</evidence>
<dbReference type="EMBL" id="ATBP01003093">
    <property type="protein sequence ID" value="ETR65201.1"/>
    <property type="molecule type" value="Genomic_DNA"/>
</dbReference>
<accession>A0A1V1NRK3</accession>